<sequence>DDLPANVIVTCQLGIGIDVDWTSWFNSLDLIFLKFFFELLFECEINGSGRNIFLVIFLLLIVVLMNLLGWRTLQRLFLDKIHCLLWPVDGGWPVIFRRASGHRVNMSITISIMNKECNKIVRQNHKLLFNNNVMYCCK</sequence>
<keyword evidence="1" id="KW-0472">Membrane</keyword>
<feature type="transmembrane region" description="Helical" evidence="1">
    <location>
        <begin position="52"/>
        <end position="70"/>
    </location>
</feature>
<protein>
    <submittedName>
        <fullName evidence="2">Uncharacterized protein</fullName>
    </submittedName>
</protein>
<dbReference type="AlphaFoldDB" id="A0A1B0BUJ1"/>
<proteinExistence type="predicted"/>
<organism evidence="2 3">
    <name type="scientific">Glossina palpalis gambiensis</name>
    <dbReference type="NCBI Taxonomy" id="67801"/>
    <lineage>
        <taxon>Eukaryota</taxon>
        <taxon>Metazoa</taxon>
        <taxon>Ecdysozoa</taxon>
        <taxon>Arthropoda</taxon>
        <taxon>Hexapoda</taxon>
        <taxon>Insecta</taxon>
        <taxon>Pterygota</taxon>
        <taxon>Neoptera</taxon>
        <taxon>Endopterygota</taxon>
        <taxon>Diptera</taxon>
        <taxon>Brachycera</taxon>
        <taxon>Muscomorpha</taxon>
        <taxon>Hippoboscoidea</taxon>
        <taxon>Glossinidae</taxon>
        <taxon>Glossina</taxon>
    </lineage>
</organism>
<dbReference type="EnsemblMetazoa" id="GPPI040926-RA">
    <property type="protein sequence ID" value="GPPI040926-PA"/>
    <property type="gene ID" value="GPPI040926"/>
</dbReference>
<reference evidence="2" key="2">
    <citation type="submission" date="2020-05" db="UniProtKB">
        <authorList>
            <consortium name="EnsemblMetazoa"/>
        </authorList>
    </citation>
    <scope>IDENTIFICATION</scope>
    <source>
        <strain evidence="2">IAEA</strain>
    </source>
</reference>
<evidence type="ECO:0000313" key="2">
    <source>
        <dbReference type="EnsemblMetazoa" id="GPPI040926-PA"/>
    </source>
</evidence>
<name>A0A1B0BUJ1_9MUSC</name>
<reference evidence="3" key="1">
    <citation type="submission" date="2015-01" db="EMBL/GenBank/DDBJ databases">
        <authorList>
            <person name="Aksoy S."/>
            <person name="Warren W."/>
            <person name="Wilson R.K."/>
        </authorList>
    </citation>
    <scope>NUCLEOTIDE SEQUENCE [LARGE SCALE GENOMIC DNA]</scope>
    <source>
        <strain evidence="3">IAEA</strain>
    </source>
</reference>
<keyword evidence="1" id="KW-0812">Transmembrane</keyword>
<dbReference type="Proteomes" id="UP000092460">
    <property type="component" value="Unassembled WGS sequence"/>
</dbReference>
<keyword evidence="3" id="KW-1185">Reference proteome</keyword>
<dbReference type="VEuPathDB" id="VectorBase:GPPI040926"/>
<evidence type="ECO:0000256" key="1">
    <source>
        <dbReference type="SAM" id="Phobius"/>
    </source>
</evidence>
<keyword evidence="1" id="KW-1133">Transmembrane helix</keyword>
<dbReference type="EMBL" id="JXJN01020712">
    <property type="status" value="NOT_ANNOTATED_CDS"/>
    <property type="molecule type" value="Genomic_DNA"/>
</dbReference>
<evidence type="ECO:0000313" key="3">
    <source>
        <dbReference type="Proteomes" id="UP000092460"/>
    </source>
</evidence>
<accession>A0A1B0BUJ1</accession>